<feature type="transmembrane region" description="Helical" evidence="5">
    <location>
        <begin position="93"/>
        <end position="114"/>
    </location>
</feature>
<dbReference type="PROSITE" id="PS50850">
    <property type="entry name" value="MFS"/>
    <property type="match status" value="1"/>
</dbReference>
<comment type="subcellular location">
    <subcellularLocation>
        <location evidence="1">Membrane</location>
        <topology evidence="1">Multi-pass membrane protein</topology>
    </subcellularLocation>
</comment>
<dbReference type="GO" id="GO:0016020">
    <property type="term" value="C:membrane"/>
    <property type="evidence" value="ECO:0007669"/>
    <property type="project" value="UniProtKB-SubCell"/>
</dbReference>
<keyword evidence="3 5" id="KW-1133">Transmembrane helix</keyword>
<evidence type="ECO:0000256" key="1">
    <source>
        <dbReference type="ARBA" id="ARBA00004141"/>
    </source>
</evidence>
<feature type="transmembrane region" description="Helical" evidence="5">
    <location>
        <begin position="120"/>
        <end position="140"/>
    </location>
</feature>
<evidence type="ECO:0000259" key="6">
    <source>
        <dbReference type="PROSITE" id="PS50850"/>
    </source>
</evidence>
<protein>
    <recommendedName>
        <fullName evidence="6">Major facilitator superfamily (MFS) profile domain-containing protein</fullName>
    </recommendedName>
</protein>
<dbReference type="InterPro" id="IPR036259">
    <property type="entry name" value="MFS_trans_sf"/>
</dbReference>
<evidence type="ECO:0000313" key="8">
    <source>
        <dbReference type="Proteomes" id="UP001162480"/>
    </source>
</evidence>
<feature type="domain" description="Major facilitator superfamily (MFS) profile" evidence="6">
    <location>
        <begin position="1"/>
        <end position="145"/>
    </location>
</feature>
<reference evidence="7" key="1">
    <citation type="submission" date="2023-08" db="EMBL/GenBank/DDBJ databases">
        <authorList>
            <person name="Alioto T."/>
            <person name="Alioto T."/>
            <person name="Gomez Garrido J."/>
        </authorList>
    </citation>
    <scope>NUCLEOTIDE SEQUENCE</scope>
</reference>
<evidence type="ECO:0000256" key="5">
    <source>
        <dbReference type="SAM" id="Phobius"/>
    </source>
</evidence>
<dbReference type="InterPro" id="IPR020846">
    <property type="entry name" value="MFS_dom"/>
</dbReference>
<accession>A0AA36BD18</accession>
<evidence type="ECO:0000256" key="4">
    <source>
        <dbReference type="ARBA" id="ARBA00023136"/>
    </source>
</evidence>
<evidence type="ECO:0000256" key="2">
    <source>
        <dbReference type="ARBA" id="ARBA00022692"/>
    </source>
</evidence>
<sequence>MLHCIQACGYTGNALALYSLTLEFTSSKLRTRISFGYMCLYPVAAIFVTVLVYCSFWFPLILVLLGKFGITSAYGSIYLLSAELFPTVVRANGLGLASFFARIGSISGPFILQLSSYVKWLPLSIFGLLAVIAGLLLLLLPETKNRDLPQTFEDLDNWKS</sequence>
<evidence type="ECO:0000313" key="7">
    <source>
        <dbReference type="EMBL" id="CAI9731803.1"/>
    </source>
</evidence>
<dbReference type="PANTHER" id="PTHR24064">
    <property type="entry name" value="SOLUTE CARRIER FAMILY 22 MEMBER"/>
    <property type="match status" value="1"/>
</dbReference>
<dbReference type="Gene3D" id="1.20.1250.20">
    <property type="entry name" value="MFS general substrate transporter like domains"/>
    <property type="match status" value="1"/>
</dbReference>
<keyword evidence="8" id="KW-1185">Reference proteome</keyword>
<proteinExistence type="predicted"/>
<dbReference type="AlphaFoldDB" id="A0AA36BD18"/>
<feature type="transmembrane region" description="Helical" evidence="5">
    <location>
        <begin position="35"/>
        <end position="58"/>
    </location>
</feature>
<dbReference type="GO" id="GO:0022857">
    <property type="term" value="F:transmembrane transporter activity"/>
    <property type="evidence" value="ECO:0007669"/>
    <property type="project" value="InterPro"/>
</dbReference>
<gene>
    <name evidence="7" type="ORF">OCTVUL_1B031519</name>
</gene>
<keyword evidence="2 5" id="KW-0812">Transmembrane</keyword>
<dbReference type="SUPFAM" id="SSF103473">
    <property type="entry name" value="MFS general substrate transporter"/>
    <property type="match status" value="1"/>
</dbReference>
<dbReference type="Proteomes" id="UP001162480">
    <property type="component" value="Chromosome 13"/>
</dbReference>
<keyword evidence="4 5" id="KW-0472">Membrane</keyword>
<feature type="transmembrane region" description="Helical" evidence="5">
    <location>
        <begin position="64"/>
        <end position="81"/>
    </location>
</feature>
<evidence type="ECO:0000256" key="3">
    <source>
        <dbReference type="ARBA" id="ARBA00022989"/>
    </source>
</evidence>
<name>A0AA36BD18_OCTVU</name>
<dbReference type="EMBL" id="OX597826">
    <property type="protein sequence ID" value="CAI9731803.1"/>
    <property type="molecule type" value="Genomic_DNA"/>
</dbReference>
<organism evidence="7 8">
    <name type="scientific">Octopus vulgaris</name>
    <name type="common">Common octopus</name>
    <dbReference type="NCBI Taxonomy" id="6645"/>
    <lineage>
        <taxon>Eukaryota</taxon>
        <taxon>Metazoa</taxon>
        <taxon>Spiralia</taxon>
        <taxon>Lophotrochozoa</taxon>
        <taxon>Mollusca</taxon>
        <taxon>Cephalopoda</taxon>
        <taxon>Coleoidea</taxon>
        <taxon>Octopodiformes</taxon>
        <taxon>Octopoda</taxon>
        <taxon>Incirrata</taxon>
        <taxon>Octopodidae</taxon>
        <taxon>Octopus</taxon>
    </lineage>
</organism>